<accession>A0AAU8CVK5</accession>
<sequence length="91" mass="10006">MPNNAVRAAAEGMPEINRRRLLLGLASALPLYWEAVANLVRTPAPDAAAVMWKRKLNPNYLLITAEELAEAIAKDEAFLAAHPAKMKRDGR</sequence>
<dbReference type="RefSeq" id="WP_353641629.1">
    <property type="nucleotide sequence ID" value="NZ_CP159253.1"/>
</dbReference>
<gene>
    <name evidence="1" type="ORF">ABVK50_10450</name>
</gene>
<reference evidence="1" key="1">
    <citation type="submission" date="2024-06" db="EMBL/GenBank/DDBJ databases">
        <title>Mesorhizobium karijinii sp. nov., a symbiont of the iconic Swainsona formosa from arid Australia.</title>
        <authorList>
            <person name="Hill Y.J."/>
            <person name="Watkin E.L.J."/>
            <person name="O'Hara G.W."/>
            <person name="Terpolilli J."/>
            <person name="Tye M.L."/>
            <person name="Kohlmeier M.G."/>
        </authorList>
    </citation>
    <scope>NUCLEOTIDE SEQUENCE</scope>
    <source>
        <strain evidence="1">WSM2240</strain>
    </source>
</reference>
<organism evidence="1">
    <name type="scientific">Mesorhizobium sp. WSM2240</name>
    <dbReference type="NCBI Taxonomy" id="3228851"/>
    <lineage>
        <taxon>Bacteria</taxon>
        <taxon>Pseudomonadati</taxon>
        <taxon>Pseudomonadota</taxon>
        <taxon>Alphaproteobacteria</taxon>
        <taxon>Hyphomicrobiales</taxon>
        <taxon>Phyllobacteriaceae</taxon>
        <taxon>Mesorhizobium</taxon>
    </lineage>
</organism>
<protein>
    <submittedName>
        <fullName evidence="1">Uncharacterized protein</fullName>
    </submittedName>
</protein>
<dbReference type="AlphaFoldDB" id="A0AAU8CVK5"/>
<name>A0AAU8CVK5_9HYPH</name>
<evidence type="ECO:0000313" key="1">
    <source>
        <dbReference type="EMBL" id="XCG50861.1"/>
    </source>
</evidence>
<dbReference type="EMBL" id="CP159253">
    <property type="protein sequence ID" value="XCG50861.1"/>
    <property type="molecule type" value="Genomic_DNA"/>
</dbReference>
<proteinExistence type="predicted"/>